<reference evidence="1 2" key="1">
    <citation type="submission" date="2015-07" db="EMBL/GenBank/DDBJ databases">
        <authorList>
            <person name="Noorani M."/>
        </authorList>
    </citation>
    <scope>NUCLEOTIDE SEQUENCE [LARGE SCALE GENOMIC DNA]</scope>
    <source>
        <strain evidence="1">BBA 69670</strain>
    </source>
</reference>
<sequence>MKLAQTWCPKLETVNLHIQNVDYQTQMGLQENIYLAPDITLGLRATLTRLKASGISAESLRSLEYLAANCPRLEIFKLNFAFRNFKEVALYYTPDIVADSFGKSTMPFLQTLHLCDVLGKQLESFSDSPATDSHPFRDFLLRHPHIKGFKMGYSAIDTKSPNINPENLASVFSSLKYFSAPISLCAHLWRSTLASRIEYLNIRPGVWDFETGFEPLPMPMLRQLRIEHHDHVETLKLMQMVMPVASELEHLRTEASEFPHAFHTQFLELLTHAPKLQTIGIYDFSWYPDSVALVEMIQDEYPEVDVREELVWDNWYNDLI</sequence>
<evidence type="ECO:0000313" key="2">
    <source>
        <dbReference type="Proteomes" id="UP000044841"/>
    </source>
</evidence>
<evidence type="ECO:0000313" key="1">
    <source>
        <dbReference type="EMBL" id="CUA71331.1"/>
    </source>
</evidence>
<dbReference type="Proteomes" id="UP000044841">
    <property type="component" value="Unassembled WGS sequence"/>
</dbReference>
<accession>A0A0K6FYL3</accession>
<dbReference type="AlphaFoldDB" id="A0A0K6FYL3"/>
<dbReference type="EMBL" id="CYGV01001232">
    <property type="protein sequence ID" value="CUA71331.1"/>
    <property type="molecule type" value="Genomic_DNA"/>
</dbReference>
<keyword evidence="2" id="KW-1185">Reference proteome</keyword>
<name>A0A0K6FYL3_9AGAM</name>
<proteinExistence type="predicted"/>
<organism evidence="1 2">
    <name type="scientific">Rhizoctonia solani</name>
    <dbReference type="NCBI Taxonomy" id="456999"/>
    <lineage>
        <taxon>Eukaryota</taxon>
        <taxon>Fungi</taxon>
        <taxon>Dikarya</taxon>
        <taxon>Basidiomycota</taxon>
        <taxon>Agaricomycotina</taxon>
        <taxon>Agaricomycetes</taxon>
        <taxon>Cantharellales</taxon>
        <taxon>Ceratobasidiaceae</taxon>
        <taxon>Rhizoctonia</taxon>
    </lineage>
</organism>
<dbReference type="Gene3D" id="3.80.10.10">
    <property type="entry name" value="Ribonuclease Inhibitor"/>
    <property type="match status" value="1"/>
</dbReference>
<dbReference type="InterPro" id="IPR032675">
    <property type="entry name" value="LRR_dom_sf"/>
</dbReference>
<gene>
    <name evidence="1" type="ORF">RSOLAG22IIIB_09514</name>
</gene>
<evidence type="ECO:0008006" key="3">
    <source>
        <dbReference type="Google" id="ProtNLM"/>
    </source>
</evidence>
<protein>
    <recommendedName>
        <fullName evidence="3">F-box domain-containing protein</fullName>
    </recommendedName>
</protein>